<sequence length="254" mass="27003">MKKILSFIVCATIATTVGTRAHAEEVTVKKGDTLWKISKEYNVSVDDVKTWNDLSSDIIQVNDTLQVAEEKTYKVAAGDTLWSIAEANDVSVIELKNWNSLQSDTIHIGSELIVSKGISNKAAANIIKTTNSSNANDAASSQNTNKASNTTASTQKTSTKELTVEATAYTAKCNGCSGITATGINLKDNPNTKVIAVDPSVIPLGSEVYVEGYGRAVAGDTGGAIKGNKIDLHVPTTEQALDWGRQTVKVKILD</sequence>
<dbReference type="Pfam" id="PF01476">
    <property type="entry name" value="LysM"/>
    <property type="match status" value="2"/>
</dbReference>
<dbReference type="CDD" id="cd22786">
    <property type="entry name" value="DPBB_YuiC-like"/>
    <property type="match status" value="1"/>
</dbReference>
<accession>A0A2N0YWL7</accession>
<feature type="domain" description="HTH cro/C1-type" evidence="3">
    <location>
        <begin position="32"/>
        <end position="48"/>
    </location>
</feature>
<dbReference type="SUPFAM" id="SSF54106">
    <property type="entry name" value="LysM domain"/>
    <property type="match status" value="2"/>
</dbReference>
<dbReference type="InterPro" id="IPR001387">
    <property type="entry name" value="Cro/C1-type_HTH"/>
</dbReference>
<gene>
    <name evidence="5" type="ORF">CWS01_21440</name>
</gene>
<evidence type="ECO:0000259" key="3">
    <source>
        <dbReference type="PROSITE" id="PS50943"/>
    </source>
</evidence>
<keyword evidence="6" id="KW-1185">Reference proteome</keyword>
<keyword evidence="1" id="KW-0732">Signal</keyword>
<dbReference type="AlphaFoldDB" id="A0A2N0YWL7"/>
<proteinExistence type="predicted"/>
<feature type="domain" description="LysM" evidence="4">
    <location>
        <begin position="24"/>
        <end position="67"/>
    </location>
</feature>
<dbReference type="Gene3D" id="3.10.350.10">
    <property type="entry name" value="LysM domain"/>
    <property type="match status" value="2"/>
</dbReference>
<feature type="region of interest" description="Disordered" evidence="2">
    <location>
        <begin position="133"/>
        <end position="158"/>
    </location>
</feature>
<dbReference type="PANTHER" id="PTHR39160">
    <property type="entry name" value="CELL WALL-BINDING PROTEIN YOCH"/>
    <property type="match status" value="1"/>
</dbReference>
<dbReference type="InterPro" id="IPR036908">
    <property type="entry name" value="RlpA-like_sf"/>
</dbReference>
<dbReference type="Pfam" id="PF06725">
    <property type="entry name" value="3D"/>
    <property type="match status" value="1"/>
</dbReference>
<dbReference type="GO" id="GO:0004553">
    <property type="term" value="F:hydrolase activity, hydrolyzing O-glycosyl compounds"/>
    <property type="evidence" value="ECO:0007669"/>
    <property type="project" value="InterPro"/>
</dbReference>
<name>A0A2N0YWL7_9BACI</name>
<dbReference type="InterPro" id="IPR051933">
    <property type="entry name" value="Resuscitation_pf_RpfB"/>
</dbReference>
<dbReference type="CDD" id="cd00118">
    <property type="entry name" value="LysM"/>
    <property type="match status" value="2"/>
</dbReference>
<dbReference type="Proteomes" id="UP000233375">
    <property type="component" value="Unassembled WGS sequence"/>
</dbReference>
<evidence type="ECO:0000313" key="5">
    <source>
        <dbReference type="EMBL" id="PKG21651.1"/>
    </source>
</evidence>
<feature type="compositionally biased region" description="Low complexity" evidence="2">
    <location>
        <begin position="133"/>
        <end position="155"/>
    </location>
</feature>
<dbReference type="GO" id="GO:0019867">
    <property type="term" value="C:outer membrane"/>
    <property type="evidence" value="ECO:0007669"/>
    <property type="project" value="InterPro"/>
</dbReference>
<evidence type="ECO:0000259" key="4">
    <source>
        <dbReference type="PROSITE" id="PS51782"/>
    </source>
</evidence>
<protein>
    <submittedName>
        <fullName evidence="5">Peptidoglycan-binding protein</fullName>
    </submittedName>
</protein>
<dbReference type="PROSITE" id="PS51782">
    <property type="entry name" value="LYSM"/>
    <property type="match status" value="2"/>
</dbReference>
<dbReference type="PANTHER" id="PTHR39160:SF6">
    <property type="entry name" value="CELL WALL-BINDING PROTEIN YOCH"/>
    <property type="match status" value="1"/>
</dbReference>
<dbReference type="SMART" id="SM00257">
    <property type="entry name" value="LysM"/>
    <property type="match status" value="2"/>
</dbReference>
<reference evidence="5 6" key="1">
    <citation type="journal article" date="2003" name="Int. J. Syst. Evol. Microbiol.">
        <title>Bacillus nealsonii sp. nov., isolated from a spacecraft-assembly facility, whose spores are gamma-radiation resistant.</title>
        <authorList>
            <person name="Venkateswaran K."/>
            <person name="Kempf M."/>
            <person name="Chen F."/>
            <person name="Satomi M."/>
            <person name="Nicholson W."/>
            <person name="Kern R."/>
        </authorList>
    </citation>
    <scope>NUCLEOTIDE SEQUENCE [LARGE SCALE GENOMIC DNA]</scope>
    <source>
        <strain evidence="5 6">FO-92</strain>
    </source>
</reference>
<dbReference type="GO" id="GO:0009254">
    <property type="term" value="P:peptidoglycan turnover"/>
    <property type="evidence" value="ECO:0007669"/>
    <property type="project" value="InterPro"/>
</dbReference>
<comment type="caution">
    <text evidence="5">The sequence shown here is derived from an EMBL/GenBank/DDBJ whole genome shotgun (WGS) entry which is preliminary data.</text>
</comment>
<dbReference type="Gene3D" id="2.40.40.10">
    <property type="entry name" value="RlpA-like domain"/>
    <property type="match status" value="1"/>
</dbReference>
<evidence type="ECO:0000256" key="2">
    <source>
        <dbReference type="SAM" id="MobiDB-lite"/>
    </source>
</evidence>
<organism evidence="5 6">
    <name type="scientific">Niallia nealsonii</name>
    <dbReference type="NCBI Taxonomy" id="115979"/>
    <lineage>
        <taxon>Bacteria</taxon>
        <taxon>Bacillati</taxon>
        <taxon>Bacillota</taxon>
        <taxon>Bacilli</taxon>
        <taxon>Bacillales</taxon>
        <taxon>Bacillaceae</taxon>
        <taxon>Niallia</taxon>
    </lineage>
</organism>
<evidence type="ECO:0000256" key="1">
    <source>
        <dbReference type="ARBA" id="ARBA00022729"/>
    </source>
</evidence>
<dbReference type="InterPro" id="IPR018392">
    <property type="entry name" value="LysM"/>
</dbReference>
<dbReference type="OrthoDB" id="9798935at2"/>
<evidence type="ECO:0000313" key="6">
    <source>
        <dbReference type="Proteomes" id="UP000233375"/>
    </source>
</evidence>
<dbReference type="PROSITE" id="PS50943">
    <property type="entry name" value="HTH_CROC1"/>
    <property type="match status" value="1"/>
</dbReference>
<dbReference type="InterPro" id="IPR036779">
    <property type="entry name" value="LysM_dom_sf"/>
</dbReference>
<dbReference type="SUPFAM" id="SSF50685">
    <property type="entry name" value="Barwin-like endoglucanases"/>
    <property type="match status" value="1"/>
</dbReference>
<dbReference type="RefSeq" id="WP_101179515.1">
    <property type="nucleotide sequence ID" value="NZ_PISE01000067.1"/>
</dbReference>
<dbReference type="EMBL" id="PISE01000067">
    <property type="protein sequence ID" value="PKG21651.1"/>
    <property type="molecule type" value="Genomic_DNA"/>
</dbReference>
<feature type="domain" description="LysM" evidence="4">
    <location>
        <begin position="71"/>
        <end position="114"/>
    </location>
</feature>
<dbReference type="InterPro" id="IPR010611">
    <property type="entry name" value="3D_dom"/>
</dbReference>